<dbReference type="OrthoDB" id="996762at2759"/>
<dbReference type="KEGG" id="ghi:107952221"/>
<dbReference type="PANTHER" id="PTHR46148:SF44">
    <property type="entry name" value="GAG-POL POLYPROTEIN"/>
    <property type="match status" value="1"/>
</dbReference>
<organism evidence="1 2">
    <name type="scientific">Gossypium hirsutum</name>
    <name type="common">Upland cotton</name>
    <name type="synonym">Gossypium mexicanum</name>
    <dbReference type="NCBI Taxonomy" id="3635"/>
    <lineage>
        <taxon>Eukaryota</taxon>
        <taxon>Viridiplantae</taxon>
        <taxon>Streptophyta</taxon>
        <taxon>Embryophyta</taxon>
        <taxon>Tracheophyta</taxon>
        <taxon>Spermatophyta</taxon>
        <taxon>Magnoliopsida</taxon>
        <taxon>eudicotyledons</taxon>
        <taxon>Gunneridae</taxon>
        <taxon>Pentapetalae</taxon>
        <taxon>rosids</taxon>
        <taxon>malvids</taxon>
        <taxon>Malvales</taxon>
        <taxon>Malvaceae</taxon>
        <taxon>Malvoideae</taxon>
        <taxon>Gossypium</taxon>
    </lineage>
</organism>
<protein>
    <recommendedName>
        <fullName evidence="3">DNA/RNA polymerases superfamily protein</fullName>
    </recommendedName>
</protein>
<proteinExistence type="predicted"/>
<dbReference type="PANTHER" id="PTHR46148">
    <property type="entry name" value="CHROMO DOMAIN-CONTAINING PROTEIN"/>
    <property type="match status" value="1"/>
</dbReference>
<accession>A0A1U8NVK5</accession>
<evidence type="ECO:0000313" key="2">
    <source>
        <dbReference type="RefSeq" id="XP_016742982.1"/>
    </source>
</evidence>
<evidence type="ECO:0000313" key="1">
    <source>
        <dbReference type="Proteomes" id="UP000818029"/>
    </source>
</evidence>
<gene>
    <name evidence="2" type="primary">LOC107952221</name>
</gene>
<dbReference type="PaxDb" id="3635-A0A1U8NVK5"/>
<reference evidence="1" key="1">
    <citation type="journal article" date="2020" name="Nat. Genet.">
        <title>Genomic diversifications of five Gossypium allopolyploid species and their impact on cotton improvement.</title>
        <authorList>
            <person name="Chen Z.J."/>
            <person name="Sreedasyam A."/>
            <person name="Ando A."/>
            <person name="Song Q."/>
            <person name="De Santiago L.M."/>
            <person name="Hulse-Kemp A.M."/>
            <person name="Ding M."/>
            <person name="Ye W."/>
            <person name="Kirkbride R.C."/>
            <person name="Jenkins J."/>
            <person name="Plott C."/>
            <person name="Lovell J."/>
            <person name="Lin Y.M."/>
            <person name="Vaughn R."/>
            <person name="Liu B."/>
            <person name="Simpson S."/>
            <person name="Scheffler B.E."/>
            <person name="Wen L."/>
            <person name="Saski C.A."/>
            <person name="Grover C.E."/>
            <person name="Hu G."/>
            <person name="Conover J.L."/>
            <person name="Carlson J.W."/>
            <person name="Shu S."/>
            <person name="Boston L.B."/>
            <person name="Williams M."/>
            <person name="Peterson D.G."/>
            <person name="McGee K."/>
            <person name="Jones D.C."/>
            <person name="Wendel J.F."/>
            <person name="Stelly D.M."/>
            <person name="Grimwood J."/>
            <person name="Schmutz J."/>
        </authorList>
    </citation>
    <scope>NUCLEOTIDE SEQUENCE [LARGE SCALE GENOMIC DNA]</scope>
    <source>
        <strain evidence="1">cv. TM-1</strain>
    </source>
</reference>
<dbReference type="AlphaFoldDB" id="A0A1U8NVK5"/>
<name>A0A1U8NVK5_GOSHI</name>
<dbReference type="GeneID" id="107952221"/>
<reference evidence="2" key="2">
    <citation type="submission" date="2025-08" db="UniProtKB">
        <authorList>
            <consortium name="RefSeq"/>
        </authorList>
    </citation>
    <scope>IDENTIFICATION</scope>
</reference>
<sequence length="169" mass="20187">MTPYEALYSRKCCTSFCWTELGKRRVLGLKLVSEIKDKVTLIWDRLKAVSNRQKSYTDLKRRDIEYSIGDYVFLKLELPSELNRIHDVFYVSMLRRYRSASSHIVSIEEIKVKSNLMFEEESVHILDQNVKVLKRKSIPLVKVLWWNHDTEEATWEPNDSIRQQYSHLF</sequence>
<dbReference type="Proteomes" id="UP000818029">
    <property type="component" value="Chromosome A02"/>
</dbReference>
<dbReference type="RefSeq" id="XP_016742982.1">
    <property type="nucleotide sequence ID" value="XM_016887493.1"/>
</dbReference>
<keyword evidence="1" id="KW-1185">Reference proteome</keyword>
<evidence type="ECO:0008006" key="3">
    <source>
        <dbReference type="Google" id="ProtNLM"/>
    </source>
</evidence>